<evidence type="ECO:0000256" key="1">
    <source>
        <dbReference type="ARBA" id="ARBA00022801"/>
    </source>
</evidence>
<evidence type="ECO:0000313" key="8">
    <source>
        <dbReference type="Proteomes" id="UP000030518"/>
    </source>
</evidence>
<dbReference type="EMBL" id="JRKJ01000017">
    <property type="protein sequence ID" value="KGQ18706.1"/>
    <property type="molecule type" value="Genomic_DNA"/>
</dbReference>
<dbReference type="OrthoDB" id="9793421at2"/>
<feature type="region of interest" description="Disordered" evidence="5">
    <location>
        <begin position="111"/>
        <end position="134"/>
    </location>
</feature>
<dbReference type="AlphaFoldDB" id="A0A0A2WEU2"/>
<evidence type="ECO:0000256" key="4">
    <source>
        <dbReference type="PROSITE-ProRule" id="PRU00050"/>
    </source>
</evidence>
<proteinExistence type="predicted"/>
<evidence type="ECO:0000259" key="6">
    <source>
        <dbReference type="PROSITE" id="PS50122"/>
    </source>
</evidence>
<evidence type="ECO:0000256" key="3">
    <source>
        <dbReference type="ARBA" id="ARBA00048267"/>
    </source>
</evidence>
<dbReference type="SUPFAM" id="SSF52738">
    <property type="entry name" value="Methylesterase CheB, C-terminal domain"/>
    <property type="match status" value="1"/>
</dbReference>
<name>A0A0A2WEU2_9GAMM</name>
<dbReference type="GO" id="GO:0008168">
    <property type="term" value="F:methyltransferase activity"/>
    <property type="evidence" value="ECO:0007669"/>
    <property type="project" value="UniProtKB-KW"/>
</dbReference>
<dbReference type="GO" id="GO:0006935">
    <property type="term" value="P:chemotaxis"/>
    <property type="evidence" value="ECO:0007669"/>
    <property type="project" value="InterPro"/>
</dbReference>
<dbReference type="RefSeq" id="WP_052116356.1">
    <property type="nucleotide sequence ID" value="NZ_JRKJ01000017.1"/>
</dbReference>
<evidence type="ECO:0000313" key="7">
    <source>
        <dbReference type="EMBL" id="KGQ18706.1"/>
    </source>
</evidence>
<dbReference type="GO" id="GO:0008984">
    <property type="term" value="F:protein-glutamate methylesterase activity"/>
    <property type="evidence" value="ECO:0007669"/>
    <property type="project" value="UniProtKB-EC"/>
</dbReference>
<dbReference type="PANTHER" id="PTHR42872:SF6">
    <property type="entry name" value="PROTEIN-GLUTAMATE METHYLESTERASE_PROTEIN-GLUTAMINE GLUTAMINASE"/>
    <property type="match status" value="1"/>
</dbReference>
<reference evidence="7 8" key="1">
    <citation type="submission" date="2014-09" db="EMBL/GenBank/DDBJ databases">
        <title>Genome sequences of Lysobacter dokdonensis DS-58.</title>
        <authorList>
            <person name="Kim J.F."/>
            <person name="Kwak M.-J."/>
        </authorList>
    </citation>
    <scope>NUCLEOTIDE SEQUENCE [LARGE SCALE GENOMIC DNA]</scope>
    <source>
        <strain evidence="7 8">DS-58</strain>
    </source>
</reference>
<dbReference type="STRING" id="1300345.LF41_460"/>
<dbReference type="Pfam" id="PF01339">
    <property type="entry name" value="CheB_methylest"/>
    <property type="match status" value="1"/>
</dbReference>
<feature type="compositionally biased region" description="Basic and acidic residues" evidence="5">
    <location>
        <begin position="111"/>
        <end position="121"/>
    </location>
</feature>
<keyword evidence="8" id="KW-1185">Reference proteome</keyword>
<comment type="catalytic activity">
    <reaction evidence="3">
        <text>[protein]-L-glutamate 5-O-methyl ester + H2O = L-glutamyl-[protein] + methanol + H(+)</text>
        <dbReference type="Rhea" id="RHEA:23236"/>
        <dbReference type="Rhea" id="RHEA-COMP:10208"/>
        <dbReference type="Rhea" id="RHEA-COMP:10311"/>
        <dbReference type="ChEBI" id="CHEBI:15377"/>
        <dbReference type="ChEBI" id="CHEBI:15378"/>
        <dbReference type="ChEBI" id="CHEBI:17790"/>
        <dbReference type="ChEBI" id="CHEBI:29973"/>
        <dbReference type="ChEBI" id="CHEBI:82795"/>
        <dbReference type="EC" id="3.1.1.61"/>
    </reaction>
</comment>
<keyword evidence="1" id="KW-0378">Hydrolase</keyword>
<dbReference type="eggNOG" id="COG2201">
    <property type="taxonomic scope" value="Bacteria"/>
</dbReference>
<dbReference type="GO" id="GO:0005737">
    <property type="term" value="C:cytoplasm"/>
    <property type="evidence" value="ECO:0007669"/>
    <property type="project" value="InterPro"/>
</dbReference>
<keyword evidence="7" id="KW-0489">Methyltransferase</keyword>
<keyword evidence="7" id="KW-0808">Transferase</keyword>
<dbReference type="InterPro" id="IPR000673">
    <property type="entry name" value="Sig_transdc_resp-reg_Me-estase"/>
</dbReference>
<dbReference type="Gene3D" id="3.40.50.180">
    <property type="entry name" value="Methylesterase CheB, C-terminal domain"/>
    <property type="match status" value="1"/>
</dbReference>
<dbReference type="GO" id="GO:0000156">
    <property type="term" value="F:phosphorelay response regulator activity"/>
    <property type="evidence" value="ECO:0007669"/>
    <property type="project" value="InterPro"/>
</dbReference>
<feature type="domain" description="CheB-type methylesterase" evidence="6">
    <location>
        <begin position="404"/>
        <end position="476"/>
    </location>
</feature>
<dbReference type="InterPro" id="IPR035909">
    <property type="entry name" value="CheB_C"/>
</dbReference>
<accession>A0A0A2WEU2</accession>
<dbReference type="Proteomes" id="UP000030518">
    <property type="component" value="Unassembled WGS sequence"/>
</dbReference>
<comment type="caution">
    <text evidence="4">Lacks conserved residue(s) required for the propagation of feature annotation.</text>
</comment>
<protein>
    <recommendedName>
        <fullName evidence="2">protein-glutamate methylesterase</fullName>
        <ecNumber evidence="2">3.1.1.61</ecNumber>
    </recommendedName>
</protein>
<organism evidence="7 8">
    <name type="scientific">Lysobacter dokdonensis DS-58</name>
    <dbReference type="NCBI Taxonomy" id="1300345"/>
    <lineage>
        <taxon>Bacteria</taxon>
        <taxon>Pseudomonadati</taxon>
        <taxon>Pseudomonadota</taxon>
        <taxon>Gammaproteobacteria</taxon>
        <taxon>Lysobacterales</taxon>
        <taxon>Lysobacteraceae</taxon>
        <taxon>Noviluteimonas</taxon>
    </lineage>
</organism>
<dbReference type="PANTHER" id="PTHR42872">
    <property type="entry name" value="PROTEIN-GLUTAMATE METHYLESTERASE/PROTEIN-GLUTAMINE GLUTAMINASE"/>
    <property type="match status" value="1"/>
</dbReference>
<comment type="caution">
    <text evidence="7">The sequence shown here is derived from an EMBL/GenBank/DDBJ whole genome shotgun (WGS) entry which is preliminary data.</text>
</comment>
<dbReference type="PROSITE" id="PS50122">
    <property type="entry name" value="CHEB"/>
    <property type="match status" value="1"/>
</dbReference>
<gene>
    <name evidence="7" type="ORF">LF41_460</name>
</gene>
<evidence type="ECO:0000256" key="2">
    <source>
        <dbReference type="ARBA" id="ARBA00039140"/>
    </source>
</evidence>
<dbReference type="GO" id="GO:0032259">
    <property type="term" value="P:methylation"/>
    <property type="evidence" value="ECO:0007669"/>
    <property type="project" value="UniProtKB-KW"/>
</dbReference>
<evidence type="ECO:0000256" key="5">
    <source>
        <dbReference type="SAM" id="MobiDB-lite"/>
    </source>
</evidence>
<dbReference type="PATRIC" id="fig|1300345.3.peg.2133"/>
<sequence>MAESSPRVALLARPGEACERLRAALRDAGGDVVIEADPSVIDPQALRIAGVETVLVALDPAVEDALEKFDDVLADRAIEVIFDEADLAARREGWDAARWVRHLAAKLHRHDDVLPPGREPDSDPLPRAARLEKPEDRHADADIATFVAEADDLVAHVPAETAIGESMIAFAPVEATESNDAIDSLEALEFDMPTIDTVVAMPEVEEIVDMPVVEAAQEETFSFELPNFDEAQIEVPAVATAAEVQGEVASEYGALSFTDDINDLDFAGDTPAFESPAPAFRESTQDFDALLRDLGNAPSETLDAVDMPIELPTVREFAPKEDLPSMGFDIAPIDAPPAPKQAERVVSFRNLSLEDLTDAPAATPRLGEAPVAAQFKSNLDALEKKISSLAIVGSGASSDDHHGVVLILAGIGGPDAVRQILTALPAGFPRAVLISQRLDGGRYDRLVQQMARAAILPVHLADGGTKIQPGNVYIVPPDLGLDGTHGLSFAQGFSLLDALPSDDSAVLMLSGADPALVDSAMSLAGRGALVAGQSPDGCYDAAAPMALTARGATSAAPQELVQSLLQRWPA</sequence>
<dbReference type="EC" id="3.1.1.61" evidence="2"/>